<evidence type="ECO:0000256" key="4">
    <source>
        <dbReference type="ARBA" id="ARBA00022840"/>
    </source>
</evidence>
<evidence type="ECO:0000259" key="7">
    <source>
        <dbReference type="PROSITE" id="PS50812"/>
    </source>
</evidence>
<dbReference type="Gene3D" id="3.30.420.110">
    <property type="entry name" value="MutS, connector domain"/>
    <property type="match status" value="1"/>
</dbReference>
<feature type="compositionally biased region" description="Acidic residues" evidence="6">
    <location>
        <begin position="383"/>
        <end position="393"/>
    </location>
</feature>
<proteinExistence type="inferred from homology"/>
<dbReference type="InterPro" id="IPR027417">
    <property type="entry name" value="P-loop_NTPase"/>
</dbReference>
<dbReference type="InterPro" id="IPR000432">
    <property type="entry name" value="DNA_mismatch_repair_MutS_C"/>
</dbReference>
<dbReference type="FunFam" id="3.40.1170.10:FF:000002">
    <property type="entry name" value="DNA mismatch repair protein"/>
    <property type="match status" value="1"/>
</dbReference>
<dbReference type="Pfam" id="PF05188">
    <property type="entry name" value="MutS_II"/>
    <property type="match status" value="1"/>
</dbReference>
<feature type="region of interest" description="Disordered" evidence="6">
    <location>
        <begin position="313"/>
        <end position="434"/>
    </location>
</feature>
<dbReference type="SUPFAM" id="SSF52540">
    <property type="entry name" value="P-loop containing nucleoside triphosphate hydrolases"/>
    <property type="match status" value="1"/>
</dbReference>
<feature type="region of interest" description="Disordered" evidence="6">
    <location>
        <begin position="161"/>
        <end position="185"/>
    </location>
</feature>
<dbReference type="PROSITE" id="PS00486">
    <property type="entry name" value="DNA_MISMATCH_REPAIR_2"/>
    <property type="match status" value="1"/>
</dbReference>
<keyword evidence="2" id="KW-0547">Nucleotide-binding</keyword>
<dbReference type="InterPro" id="IPR007695">
    <property type="entry name" value="DNA_mismatch_repair_MutS-lik_N"/>
</dbReference>
<dbReference type="SUPFAM" id="SSF63748">
    <property type="entry name" value="Tudor/PWWP/MBT"/>
    <property type="match status" value="1"/>
</dbReference>
<dbReference type="Gene3D" id="3.40.1170.10">
    <property type="entry name" value="DNA repair protein MutS, domain I"/>
    <property type="match status" value="1"/>
</dbReference>
<evidence type="ECO:0000256" key="3">
    <source>
        <dbReference type="ARBA" id="ARBA00022763"/>
    </source>
</evidence>
<evidence type="ECO:0000256" key="6">
    <source>
        <dbReference type="SAM" id="MobiDB-lite"/>
    </source>
</evidence>
<dbReference type="Pfam" id="PF00488">
    <property type="entry name" value="MutS_V"/>
    <property type="match status" value="1"/>
</dbReference>
<dbReference type="InterPro" id="IPR007861">
    <property type="entry name" value="DNA_mismatch_repair_MutS_clamp"/>
</dbReference>
<dbReference type="Pfam" id="PF01624">
    <property type="entry name" value="MutS_I"/>
    <property type="match status" value="1"/>
</dbReference>
<dbReference type="GO" id="GO:0006298">
    <property type="term" value="P:mismatch repair"/>
    <property type="evidence" value="ECO:0007669"/>
    <property type="project" value="InterPro"/>
</dbReference>
<dbReference type="FunFam" id="1.10.1420.10:FF:000005">
    <property type="entry name" value="DNA mismatch repair protein"/>
    <property type="match status" value="1"/>
</dbReference>
<dbReference type="GO" id="GO:0032301">
    <property type="term" value="C:MutSalpha complex"/>
    <property type="evidence" value="ECO:0007669"/>
    <property type="project" value="TreeGrafter"/>
</dbReference>
<dbReference type="SUPFAM" id="SSF53150">
    <property type="entry name" value="DNA repair protein MutS, domain II"/>
    <property type="match status" value="1"/>
</dbReference>
<dbReference type="Pfam" id="PF05192">
    <property type="entry name" value="MutS_III"/>
    <property type="match status" value="1"/>
</dbReference>
<feature type="compositionally biased region" description="Basic residues" evidence="6">
    <location>
        <begin position="398"/>
        <end position="417"/>
    </location>
</feature>
<dbReference type="EMBL" id="OA566177">
    <property type="protein sequence ID" value="CAD7198428.1"/>
    <property type="molecule type" value="Genomic_DNA"/>
</dbReference>
<evidence type="ECO:0000313" key="8">
    <source>
        <dbReference type="EMBL" id="CAD7198428.1"/>
    </source>
</evidence>
<dbReference type="Gene3D" id="2.30.30.140">
    <property type="match status" value="1"/>
</dbReference>
<dbReference type="Gene3D" id="3.40.50.300">
    <property type="entry name" value="P-loop containing nucleotide triphosphate hydrolases"/>
    <property type="match status" value="1"/>
</dbReference>
<gene>
    <name evidence="8" type="ORF">TDIB3V08_LOCUS4709</name>
</gene>
<dbReference type="SMART" id="SM00533">
    <property type="entry name" value="MUTSd"/>
    <property type="match status" value="1"/>
</dbReference>
<dbReference type="SUPFAM" id="SSF55271">
    <property type="entry name" value="DNA repair protein MutS, domain I"/>
    <property type="match status" value="1"/>
</dbReference>
<dbReference type="SMART" id="SM00293">
    <property type="entry name" value="PWWP"/>
    <property type="match status" value="1"/>
</dbReference>
<dbReference type="PANTHER" id="PTHR11361">
    <property type="entry name" value="DNA MISMATCH REPAIR PROTEIN MUTS FAMILY MEMBER"/>
    <property type="match status" value="1"/>
</dbReference>
<dbReference type="InterPro" id="IPR045076">
    <property type="entry name" value="MutS"/>
</dbReference>
<dbReference type="InterPro" id="IPR036187">
    <property type="entry name" value="DNA_mismatch_repair_MutS_sf"/>
</dbReference>
<evidence type="ECO:0000256" key="1">
    <source>
        <dbReference type="ARBA" id="ARBA00006271"/>
    </source>
</evidence>
<dbReference type="InterPro" id="IPR000313">
    <property type="entry name" value="PWWP_dom"/>
</dbReference>
<dbReference type="InterPro" id="IPR016151">
    <property type="entry name" value="DNA_mismatch_repair_MutS_N"/>
</dbReference>
<organism evidence="8">
    <name type="scientific">Timema douglasi</name>
    <name type="common">Walking stick</name>
    <dbReference type="NCBI Taxonomy" id="61478"/>
    <lineage>
        <taxon>Eukaryota</taxon>
        <taxon>Metazoa</taxon>
        <taxon>Ecdysozoa</taxon>
        <taxon>Arthropoda</taxon>
        <taxon>Hexapoda</taxon>
        <taxon>Insecta</taxon>
        <taxon>Pterygota</taxon>
        <taxon>Neoptera</taxon>
        <taxon>Polyneoptera</taxon>
        <taxon>Phasmatodea</taxon>
        <taxon>Timematodea</taxon>
        <taxon>Timematoidea</taxon>
        <taxon>Timematidae</taxon>
        <taxon>Timema</taxon>
    </lineage>
</organism>
<dbReference type="Pfam" id="PF00855">
    <property type="entry name" value="PWWP"/>
    <property type="match status" value="1"/>
</dbReference>
<dbReference type="InterPro" id="IPR007696">
    <property type="entry name" value="DNA_mismatch_repair_MutS_core"/>
</dbReference>
<evidence type="ECO:0000256" key="5">
    <source>
        <dbReference type="ARBA" id="ARBA00023125"/>
    </source>
</evidence>
<protein>
    <recommendedName>
        <fullName evidence="7">PWWP domain-containing protein</fullName>
    </recommendedName>
</protein>
<dbReference type="PROSITE" id="PS50812">
    <property type="entry name" value="PWWP"/>
    <property type="match status" value="1"/>
</dbReference>
<dbReference type="Gene3D" id="1.10.1420.10">
    <property type="match status" value="2"/>
</dbReference>
<dbReference type="Pfam" id="PF05190">
    <property type="entry name" value="MutS_IV"/>
    <property type="match status" value="1"/>
</dbReference>
<comment type="similarity">
    <text evidence="1">Belongs to the DNA mismatch repair MutS family.</text>
</comment>
<dbReference type="GO" id="GO:0140664">
    <property type="term" value="F:ATP-dependent DNA damage sensor activity"/>
    <property type="evidence" value="ECO:0007669"/>
    <property type="project" value="InterPro"/>
</dbReference>
<dbReference type="SUPFAM" id="SSF48334">
    <property type="entry name" value="DNA repair protein MutS, domain III"/>
    <property type="match status" value="1"/>
</dbReference>
<dbReference type="PANTHER" id="PTHR11361:SF148">
    <property type="entry name" value="DNA MISMATCH REPAIR PROTEIN MSH6"/>
    <property type="match status" value="1"/>
</dbReference>
<dbReference type="GO" id="GO:0005524">
    <property type="term" value="F:ATP binding"/>
    <property type="evidence" value="ECO:0007669"/>
    <property type="project" value="UniProtKB-KW"/>
</dbReference>
<name>A0A7R8VKQ6_TIMDO</name>
<keyword evidence="3" id="KW-0227">DNA damage</keyword>
<feature type="compositionally biased region" description="Acidic residues" evidence="6">
    <location>
        <begin position="317"/>
        <end position="331"/>
    </location>
</feature>
<keyword evidence="5" id="KW-0238">DNA-binding</keyword>
<dbReference type="SMART" id="SM00534">
    <property type="entry name" value="MUTSac"/>
    <property type="match status" value="1"/>
</dbReference>
<dbReference type="InterPro" id="IPR007860">
    <property type="entry name" value="DNA_mmatch_repair_MutS_con_dom"/>
</dbReference>
<dbReference type="InterPro" id="IPR036678">
    <property type="entry name" value="MutS_con_dom_sf"/>
</dbReference>
<feature type="domain" description="PWWP" evidence="7">
    <location>
        <begin position="213"/>
        <end position="271"/>
    </location>
</feature>
<keyword evidence="4" id="KW-0067">ATP-binding</keyword>
<evidence type="ECO:0000256" key="2">
    <source>
        <dbReference type="ARBA" id="ARBA00022741"/>
    </source>
</evidence>
<accession>A0A7R8VKQ6</accession>
<reference evidence="8" key="1">
    <citation type="submission" date="2020-11" db="EMBL/GenBank/DDBJ databases">
        <authorList>
            <person name="Tran Van P."/>
        </authorList>
    </citation>
    <scope>NUCLEOTIDE SEQUENCE</scope>
</reference>
<sequence>MTTLDWRLYKARQRLGTLVPLLNKRSALSTRNGLTLYKQLLWPILNYACSTWGHLADTYIWRMQTFQSKCLRILVDTPWYIRNAILHRDLLMPTIKHHFRKLVQSFYDRFPGATNSLIKGLRDPEEPEVALSRNVIFDEYWKNQSSHIPAPLLNETKSSVIHDTEEEEESTPKTSPPPALSAGAASDVPECFEGWRLAIIEELSSLETNEFALFDVVWAKQDGYPYWPALVCNSPNSKKNVRGSEIHVQFFDAKPSRAWIKKKHVEMYKKKTDKICPLKYAERWRQASAQAESSLLLSLSQRCQLLTDLTATKKEEEDSDIDSEESLDATDLDNGKNKEMTAHPLKKRQLIYSDDDSEEEFKPKKIELEEESDTCSSGVPSDDLSDQNSDIEDDKPVKVKKRKQPPGKSRDSHKKMKTLNGTPSLLHDKSVLNPPSTSQIVGAATKIKLAALPKAESGETLTNVKRLPAEEEIIQDSWSHLKYDFLKPEKIRDGQRRLPSDPEYNPRTLFVPQDFKNNLTPAMRQWWDMKCQHFDCVLFFKVGKFYELYHMDAVIGFNELNLMYMKGDHAHSGFPEIAYGRFSSSLIEKGYKVARVEQTETPDMMANRCKNISKVTKFDKVVKREICQITTRGTKVFSVIDGEAKEAKTNYLLALTEKVTDGNTSFGICFIDTSIGVFHVGQFDDDRHFSSLRTLLAHYPPVQVLYERGTLSDKIQKLLNSVLVAVNKEALAPETEFWGANKTLTTLAEGGYFTTNSAFAWPEGLKDFISDSSSLGLCARDDTEMAIRALGAITWYLKQCHIDQQLLTMGKFKSYSPTDCNESRTLTSTDTFAKHMVLDGITLQNLDILENSLGEKEGTLINKLDSCCTPFGKRLLHQWICSPLCDLESICGRQEAVTQLMKSPHIVQEARAALSQLPDLERLLSRRAGQSHQVVLGCVGSFVRDNKRPAQHVGRVGRFCACAIELDEIHAQGNELRSKTHPDSRAIFYEDKIYSKKKIIDFTNTLNGFKSALKVALLFKDAEVEFTSKLIVQLTNTAPLGNFPEMEQSLHFFETAFDHEEATKHGHIIPRSGVDPEYDSTMKELSHIQKELDEYLISQRKIFGTKVVYFGSDKKRFQLEVSDTAAKKAGSEYELLSQRKGFKRFGTQTTKDLLSRQLATEEQKKNVLKDLSRRIFEQFSSRYTDWSRAVQCLSVLDVLLTFTEYSLGERETCMPTFVLPSNNIKPYLKISNGLHPCLSSMDGFIPNDTSIGCDDSASLILVTGPNMGGKSTLMRQVGLIIVLAHMGCRVPAMSCELTPVDRIFTRLGANDDIMAGESTFLVELSETASILQHATKHSLVLVDELGRGTATYDGTAIAVAVVHELVRLNARTLFSTHYHTLVEDFKNSECVSLNHMACMVENESDDPSEETVTFLYKFVSGPCPKSYGFNAAKLAGIPGTIVQRSYEKALELEKQVEKKRVFLTLMGDKDVNISHLVKLMPIICSL</sequence>
<dbReference type="GO" id="GO:0030983">
    <property type="term" value="F:mismatched DNA binding"/>
    <property type="evidence" value="ECO:0007669"/>
    <property type="project" value="InterPro"/>
</dbReference>